<name>A0A380NHJ8_9FIRM</name>
<feature type="domain" description="SpoVT-AbrB" evidence="8">
    <location>
        <begin position="6"/>
        <end position="48"/>
    </location>
</feature>
<dbReference type="Proteomes" id="UP000255367">
    <property type="component" value="Unassembled WGS sequence"/>
</dbReference>
<evidence type="ECO:0000313" key="10">
    <source>
        <dbReference type="Proteomes" id="UP000255367"/>
    </source>
</evidence>
<dbReference type="InterPro" id="IPR020603">
    <property type="entry name" value="MraZ_dom"/>
</dbReference>
<dbReference type="InterPro" id="IPR038619">
    <property type="entry name" value="MraZ_sf"/>
</dbReference>
<dbReference type="HAMAP" id="MF_01008">
    <property type="entry name" value="MraZ"/>
    <property type="match status" value="1"/>
</dbReference>
<dbReference type="GO" id="GO:0000976">
    <property type="term" value="F:transcription cis-regulatory region binding"/>
    <property type="evidence" value="ECO:0007669"/>
    <property type="project" value="TreeGrafter"/>
</dbReference>
<organism evidence="9 10">
    <name type="scientific">Veillonella criceti</name>
    <dbReference type="NCBI Taxonomy" id="103891"/>
    <lineage>
        <taxon>Bacteria</taxon>
        <taxon>Bacillati</taxon>
        <taxon>Bacillota</taxon>
        <taxon>Negativicutes</taxon>
        <taxon>Veillonellales</taxon>
        <taxon>Veillonellaceae</taxon>
        <taxon>Veillonella</taxon>
    </lineage>
</organism>
<comment type="similarity">
    <text evidence="7">Belongs to the MraZ family.</text>
</comment>
<dbReference type="GO" id="GO:2000143">
    <property type="term" value="P:negative regulation of DNA-templated transcription initiation"/>
    <property type="evidence" value="ECO:0007669"/>
    <property type="project" value="TreeGrafter"/>
</dbReference>
<keyword evidence="6 7" id="KW-0804">Transcription</keyword>
<sequence>MMFMGEYSHTIDTKGRLIIPAKLREQLGDSCIMTKSLDNCLAIYTYEVFEAKATQLAAQSNGKASVRGLKRSIFANANELEFDKQGRILVPATLRNYAFLKKEAVVIGAGDHVEIWSREHWDAYSADMDANMEALTENMEGLIF</sequence>
<comment type="subunit">
    <text evidence="7">Forms oligomers.</text>
</comment>
<dbReference type="EMBL" id="UHIO01000001">
    <property type="protein sequence ID" value="SUP39848.1"/>
    <property type="molecule type" value="Genomic_DNA"/>
</dbReference>
<keyword evidence="3" id="KW-0677">Repeat</keyword>
<dbReference type="AlphaFoldDB" id="A0A380NHJ8"/>
<dbReference type="GO" id="GO:0003700">
    <property type="term" value="F:DNA-binding transcription factor activity"/>
    <property type="evidence" value="ECO:0007669"/>
    <property type="project" value="UniProtKB-UniRule"/>
</dbReference>
<evidence type="ECO:0000256" key="4">
    <source>
        <dbReference type="ARBA" id="ARBA00023015"/>
    </source>
</evidence>
<dbReference type="GO" id="GO:0051301">
    <property type="term" value="P:cell division"/>
    <property type="evidence" value="ECO:0007669"/>
    <property type="project" value="UniProtKB-KW"/>
</dbReference>
<keyword evidence="5 7" id="KW-0238">DNA-binding</keyword>
<evidence type="ECO:0000256" key="5">
    <source>
        <dbReference type="ARBA" id="ARBA00023125"/>
    </source>
</evidence>
<keyword evidence="4 7" id="KW-0805">Transcription regulation</keyword>
<evidence type="ECO:0000259" key="8">
    <source>
        <dbReference type="PROSITE" id="PS51740"/>
    </source>
</evidence>
<protein>
    <recommendedName>
        <fullName evidence="1 7">Transcriptional regulator MraZ</fullName>
    </recommendedName>
</protein>
<dbReference type="InterPro" id="IPR003444">
    <property type="entry name" value="MraZ"/>
</dbReference>
<dbReference type="InterPro" id="IPR035644">
    <property type="entry name" value="MraZ_C"/>
</dbReference>
<dbReference type="NCBIfam" id="TIGR00242">
    <property type="entry name" value="division/cell wall cluster transcriptional repressor MraZ"/>
    <property type="match status" value="1"/>
</dbReference>
<dbReference type="InterPro" id="IPR035642">
    <property type="entry name" value="MraZ_N"/>
</dbReference>
<evidence type="ECO:0000256" key="6">
    <source>
        <dbReference type="ARBA" id="ARBA00023163"/>
    </source>
</evidence>
<dbReference type="InterPro" id="IPR037914">
    <property type="entry name" value="SpoVT-AbrB_sf"/>
</dbReference>
<dbReference type="GO" id="GO:0009295">
    <property type="term" value="C:nucleoid"/>
    <property type="evidence" value="ECO:0007669"/>
    <property type="project" value="UniProtKB-SubCell"/>
</dbReference>
<evidence type="ECO:0000256" key="7">
    <source>
        <dbReference type="HAMAP-Rule" id="MF_01008"/>
    </source>
</evidence>
<evidence type="ECO:0000256" key="3">
    <source>
        <dbReference type="ARBA" id="ARBA00022737"/>
    </source>
</evidence>
<dbReference type="Pfam" id="PF02381">
    <property type="entry name" value="MraZ"/>
    <property type="match status" value="2"/>
</dbReference>
<keyword evidence="9" id="KW-0131">Cell cycle</keyword>
<dbReference type="Gene3D" id="3.40.1550.20">
    <property type="entry name" value="Transcriptional regulator MraZ domain"/>
    <property type="match status" value="1"/>
</dbReference>
<dbReference type="PANTHER" id="PTHR34701">
    <property type="entry name" value="TRANSCRIPTIONAL REGULATOR MRAZ"/>
    <property type="match status" value="1"/>
</dbReference>
<dbReference type="CDD" id="cd16320">
    <property type="entry name" value="MraZ_N"/>
    <property type="match status" value="1"/>
</dbReference>
<dbReference type="SUPFAM" id="SSF89447">
    <property type="entry name" value="AbrB/MazE/MraZ-like"/>
    <property type="match status" value="1"/>
</dbReference>
<proteinExistence type="inferred from homology"/>
<evidence type="ECO:0000313" key="9">
    <source>
        <dbReference type="EMBL" id="SUP39848.1"/>
    </source>
</evidence>
<keyword evidence="10" id="KW-1185">Reference proteome</keyword>
<evidence type="ECO:0000256" key="1">
    <source>
        <dbReference type="ARBA" id="ARBA00013860"/>
    </source>
</evidence>
<dbReference type="PANTHER" id="PTHR34701:SF1">
    <property type="entry name" value="TRANSCRIPTIONAL REGULATOR MRAZ"/>
    <property type="match status" value="1"/>
</dbReference>
<keyword evidence="9" id="KW-0132">Cell division</keyword>
<accession>A0A380NHJ8</accession>
<dbReference type="CDD" id="cd16321">
    <property type="entry name" value="MraZ_C"/>
    <property type="match status" value="1"/>
</dbReference>
<dbReference type="InterPro" id="IPR007159">
    <property type="entry name" value="SpoVT-AbrB_dom"/>
</dbReference>
<reference evidence="9 10" key="1">
    <citation type="submission" date="2018-06" db="EMBL/GenBank/DDBJ databases">
        <authorList>
            <consortium name="Pathogen Informatics"/>
            <person name="Doyle S."/>
        </authorList>
    </citation>
    <scope>NUCLEOTIDE SEQUENCE [LARGE SCALE GENOMIC DNA]</scope>
    <source>
        <strain evidence="9 10">NCTC12020</strain>
    </source>
</reference>
<evidence type="ECO:0000256" key="2">
    <source>
        <dbReference type="ARBA" id="ARBA00022490"/>
    </source>
</evidence>
<dbReference type="GO" id="GO:0005737">
    <property type="term" value="C:cytoplasm"/>
    <property type="evidence" value="ECO:0007669"/>
    <property type="project" value="UniProtKB-UniRule"/>
</dbReference>
<keyword evidence="2 7" id="KW-0963">Cytoplasm</keyword>
<feature type="domain" description="SpoVT-AbrB" evidence="8">
    <location>
        <begin position="77"/>
        <end position="120"/>
    </location>
</feature>
<comment type="subcellular location">
    <subcellularLocation>
        <location evidence="7">Cytoplasm</location>
        <location evidence="7">Nucleoid</location>
    </subcellularLocation>
</comment>
<dbReference type="PROSITE" id="PS51740">
    <property type="entry name" value="SPOVT_ABRB"/>
    <property type="match status" value="2"/>
</dbReference>
<gene>
    <name evidence="7 9" type="primary">mraZ</name>
    <name evidence="9" type="ORF">NCTC12020_00149</name>
</gene>